<dbReference type="AlphaFoldDB" id="A0A9W8JTE7"/>
<feature type="compositionally biased region" description="Basic and acidic residues" evidence="1">
    <location>
        <begin position="436"/>
        <end position="446"/>
    </location>
</feature>
<feature type="region of interest" description="Disordered" evidence="1">
    <location>
        <begin position="436"/>
        <end position="498"/>
    </location>
</feature>
<keyword evidence="3" id="KW-1185">Reference proteome</keyword>
<name>A0A9W8JTE7_9AGAR</name>
<comment type="caution">
    <text evidence="2">The sequence shown here is derived from an EMBL/GenBank/DDBJ whole genome shotgun (WGS) entry which is preliminary data.</text>
</comment>
<dbReference type="Proteomes" id="UP001148786">
    <property type="component" value="Unassembled WGS sequence"/>
</dbReference>
<dbReference type="OrthoDB" id="2610860at2759"/>
<feature type="compositionally biased region" description="Polar residues" evidence="1">
    <location>
        <begin position="118"/>
        <end position="127"/>
    </location>
</feature>
<organism evidence="2 3">
    <name type="scientific">Agrocybe chaxingu</name>
    <dbReference type="NCBI Taxonomy" id="84603"/>
    <lineage>
        <taxon>Eukaryota</taxon>
        <taxon>Fungi</taxon>
        <taxon>Dikarya</taxon>
        <taxon>Basidiomycota</taxon>
        <taxon>Agaricomycotina</taxon>
        <taxon>Agaricomycetes</taxon>
        <taxon>Agaricomycetidae</taxon>
        <taxon>Agaricales</taxon>
        <taxon>Agaricineae</taxon>
        <taxon>Strophariaceae</taxon>
        <taxon>Agrocybe</taxon>
    </lineage>
</organism>
<dbReference type="EMBL" id="JANKHO010001407">
    <property type="protein sequence ID" value="KAJ3501623.1"/>
    <property type="molecule type" value="Genomic_DNA"/>
</dbReference>
<evidence type="ECO:0000256" key="1">
    <source>
        <dbReference type="SAM" id="MobiDB-lite"/>
    </source>
</evidence>
<evidence type="ECO:0000313" key="2">
    <source>
        <dbReference type="EMBL" id="KAJ3501623.1"/>
    </source>
</evidence>
<evidence type="ECO:0000313" key="3">
    <source>
        <dbReference type="Proteomes" id="UP001148786"/>
    </source>
</evidence>
<reference evidence="2" key="1">
    <citation type="submission" date="2022-07" db="EMBL/GenBank/DDBJ databases">
        <title>Genome Sequence of Agrocybe chaxingu.</title>
        <authorList>
            <person name="Buettner E."/>
        </authorList>
    </citation>
    <scope>NUCLEOTIDE SEQUENCE</scope>
    <source>
        <strain evidence="2">MP-N11</strain>
    </source>
</reference>
<accession>A0A9W8JTE7</accession>
<gene>
    <name evidence="2" type="ORF">NLJ89_g9254</name>
</gene>
<feature type="region of interest" description="Disordered" evidence="1">
    <location>
        <begin position="102"/>
        <end position="151"/>
    </location>
</feature>
<proteinExistence type="predicted"/>
<sequence length="498" mass="54904">MAHSDLDSHSDFRLPGSVSHADSNARLITTMSFSYSGIQNPRRLECYLHAPWGQCLTDLIDDLGPETFLIAQHKLSPFDRVSIQAWRKQKEEEKKAIQKLEQQRNANRLGKGIVPSGLSATSASGSHVSPAPKVEVGGTGAKEGTEEEDADVLADVSFETLPDKRTEEKSPDFSILKALKFLNRLTGDVMTVADFPENPADWDIVRVALSRVLVVVELKPAPSRHSEDEHEFQTALDRSIHRAGHQAIRQAERAFAADEKLEALVALAVSGEWWMWRLIRREEAPPLKTEQTDPPPSYLSLHAQPAHIQTSSTSILPSVAIQPVLVSEGSGRGQRGAAVNYAEWNSDGEEEEEKVSYNRRPAGSGKGKKETPAAPRPRTVLQHAKPGYSDQAEASIFDVVPLPAGEWSNFMRLSTPRSNQALYILHYFIKHGRLPEREQTQTDNNDHLAGPSRSGGISRKRASESTSDEQAPKKQRLVAGDEDEELTSDGCVTPPSDD</sequence>
<protein>
    <submittedName>
        <fullName evidence="2">Uncharacterized protein</fullName>
    </submittedName>
</protein>
<feature type="region of interest" description="Disordered" evidence="1">
    <location>
        <begin position="342"/>
        <end position="380"/>
    </location>
</feature>